<proteinExistence type="predicted"/>
<dbReference type="Proteomes" id="UP000011087">
    <property type="component" value="Unassembled WGS sequence"/>
</dbReference>
<dbReference type="GeneID" id="17295825"/>
<organism evidence="2">
    <name type="scientific">Guillardia theta (strain CCMP2712)</name>
    <name type="common">Cryptophyte</name>
    <dbReference type="NCBI Taxonomy" id="905079"/>
    <lineage>
        <taxon>Eukaryota</taxon>
        <taxon>Cryptophyceae</taxon>
        <taxon>Pyrenomonadales</taxon>
        <taxon>Geminigeraceae</taxon>
        <taxon>Guillardia</taxon>
    </lineage>
</organism>
<protein>
    <recommendedName>
        <fullName evidence="5">Sfi1 spindle body domain-containing protein</fullName>
    </recommendedName>
</protein>
<dbReference type="HOGENOM" id="CLU_304507_0_0_1"/>
<evidence type="ECO:0000256" key="1">
    <source>
        <dbReference type="SAM" id="MobiDB-lite"/>
    </source>
</evidence>
<feature type="region of interest" description="Disordered" evidence="1">
    <location>
        <begin position="1"/>
        <end position="82"/>
    </location>
</feature>
<evidence type="ECO:0008006" key="5">
    <source>
        <dbReference type="Google" id="ProtNLM"/>
    </source>
</evidence>
<dbReference type="OMA" id="WREIHEN"/>
<feature type="region of interest" description="Disordered" evidence="1">
    <location>
        <begin position="94"/>
        <end position="130"/>
    </location>
</feature>
<feature type="region of interest" description="Disordered" evidence="1">
    <location>
        <begin position="142"/>
        <end position="164"/>
    </location>
</feature>
<evidence type="ECO:0000313" key="2">
    <source>
        <dbReference type="EMBL" id="EKX39172.1"/>
    </source>
</evidence>
<dbReference type="PaxDb" id="55529-EKX39172"/>
<accession>L1IST5</accession>
<dbReference type="AlphaFoldDB" id="L1IST5"/>
<dbReference type="RefSeq" id="XP_005826152.1">
    <property type="nucleotide sequence ID" value="XM_005826095.1"/>
</dbReference>
<feature type="compositionally biased region" description="Polar residues" evidence="1">
    <location>
        <begin position="1"/>
        <end position="10"/>
    </location>
</feature>
<dbReference type="EnsemblProtists" id="EKX39172">
    <property type="protein sequence ID" value="EKX39172"/>
    <property type="gene ID" value="GUITHDRAFT_143769"/>
</dbReference>
<feature type="compositionally biased region" description="Polar residues" evidence="1">
    <location>
        <begin position="115"/>
        <end position="127"/>
    </location>
</feature>
<dbReference type="EMBL" id="JH993042">
    <property type="protein sequence ID" value="EKX39172.1"/>
    <property type="molecule type" value="Genomic_DNA"/>
</dbReference>
<dbReference type="KEGG" id="gtt:GUITHDRAFT_143769"/>
<reference evidence="2 4" key="1">
    <citation type="journal article" date="2012" name="Nature">
        <title>Algal genomes reveal evolutionary mosaicism and the fate of nucleomorphs.</title>
        <authorList>
            <consortium name="DOE Joint Genome Institute"/>
            <person name="Curtis B.A."/>
            <person name="Tanifuji G."/>
            <person name="Burki F."/>
            <person name="Gruber A."/>
            <person name="Irimia M."/>
            <person name="Maruyama S."/>
            <person name="Arias M.C."/>
            <person name="Ball S.G."/>
            <person name="Gile G.H."/>
            <person name="Hirakawa Y."/>
            <person name="Hopkins J.F."/>
            <person name="Kuo A."/>
            <person name="Rensing S.A."/>
            <person name="Schmutz J."/>
            <person name="Symeonidi A."/>
            <person name="Elias M."/>
            <person name="Eveleigh R.J."/>
            <person name="Herman E.K."/>
            <person name="Klute M.J."/>
            <person name="Nakayama T."/>
            <person name="Obornik M."/>
            <person name="Reyes-Prieto A."/>
            <person name="Armbrust E.V."/>
            <person name="Aves S.J."/>
            <person name="Beiko R.G."/>
            <person name="Coutinho P."/>
            <person name="Dacks J.B."/>
            <person name="Durnford D.G."/>
            <person name="Fast N.M."/>
            <person name="Green B.R."/>
            <person name="Grisdale C.J."/>
            <person name="Hempel F."/>
            <person name="Henrissat B."/>
            <person name="Hoppner M.P."/>
            <person name="Ishida K."/>
            <person name="Kim E."/>
            <person name="Koreny L."/>
            <person name="Kroth P.G."/>
            <person name="Liu Y."/>
            <person name="Malik S.B."/>
            <person name="Maier U.G."/>
            <person name="McRose D."/>
            <person name="Mock T."/>
            <person name="Neilson J.A."/>
            <person name="Onodera N.T."/>
            <person name="Poole A.M."/>
            <person name="Pritham E.J."/>
            <person name="Richards T.A."/>
            <person name="Rocap G."/>
            <person name="Roy S.W."/>
            <person name="Sarai C."/>
            <person name="Schaack S."/>
            <person name="Shirato S."/>
            <person name="Slamovits C.H."/>
            <person name="Spencer D.F."/>
            <person name="Suzuki S."/>
            <person name="Worden A.Z."/>
            <person name="Zauner S."/>
            <person name="Barry K."/>
            <person name="Bell C."/>
            <person name="Bharti A.K."/>
            <person name="Crow J.A."/>
            <person name="Grimwood J."/>
            <person name="Kramer R."/>
            <person name="Lindquist E."/>
            <person name="Lucas S."/>
            <person name="Salamov A."/>
            <person name="McFadden G.I."/>
            <person name="Lane C.E."/>
            <person name="Keeling P.J."/>
            <person name="Gray M.W."/>
            <person name="Grigoriev I.V."/>
            <person name="Archibald J.M."/>
        </authorList>
    </citation>
    <scope>NUCLEOTIDE SEQUENCE</scope>
    <source>
        <strain evidence="2 4">CCMP2712</strain>
    </source>
</reference>
<keyword evidence="4" id="KW-1185">Reference proteome</keyword>
<feature type="compositionally biased region" description="Polar residues" evidence="1">
    <location>
        <begin position="142"/>
        <end position="152"/>
    </location>
</feature>
<evidence type="ECO:0000313" key="4">
    <source>
        <dbReference type="Proteomes" id="UP000011087"/>
    </source>
</evidence>
<name>L1IST5_GUITC</name>
<reference evidence="4" key="2">
    <citation type="submission" date="2012-11" db="EMBL/GenBank/DDBJ databases">
        <authorList>
            <person name="Kuo A."/>
            <person name="Curtis B.A."/>
            <person name="Tanifuji G."/>
            <person name="Burki F."/>
            <person name="Gruber A."/>
            <person name="Irimia M."/>
            <person name="Maruyama S."/>
            <person name="Arias M.C."/>
            <person name="Ball S.G."/>
            <person name="Gile G.H."/>
            <person name="Hirakawa Y."/>
            <person name="Hopkins J.F."/>
            <person name="Rensing S.A."/>
            <person name="Schmutz J."/>
            <person name="Symeonidi A."/>
            <person name="Elias M."/>
            <person name="Eveleigh R.J."/>
            <person name="Herman E.K."/>
            <person name="Klute M.J."/>
            <person name="Nakayama T."/>
            <person name="Obornik M."/>
            <person name="Reyes-Prieto A."/>
            <person name="Armbrust E.V."/>
            <person name="Aves S.J."/>
            <person name="Beiko R.G."/>
            <person name="Coutinho P."/>
            <person name="Dacks J.B."/>
            <person name="Durnford D.G."/>
            <person name="Fast N.M."/>
            <person name="Green B.R."/>
            <person name="Grisdale C."/>
            <person name="Hempe F."/>
            <person name="Henrissat B."/>
            <person name="Hoppner M.P."/>
            <person name="Ishida K.-I."/>
            <person name="Kim E."/>
            <person name="Koreny L."/>
            <person name="Kroth P.G."/>
            <person name="Liu Y."/>
            <person name="Malik S.-B."/>
            <person name="Maier U.G."/>
            <person name="McRose D."/>
            <person name="Mock T."/>
            <person name="Neilson J.A."/>
            <person name="Onodera N.T."/>
            <person name="Poole A.M."/>
            <person name="Pritham E.J."/>
            <person name="Richards T.A."/>
            <person name="Rocap G."/>
            <person name="Roy S.W."/>
            <person name="Sarai C."/>
            <person name="Schaack S."/>
            <person name="Shirato S."/>
            <person name="Slamovits C.H."/>
            <person name="Spencer D.F."/>
            <person name="Suzuki S."/>
            <person name="Worden A.Z."/>
            <person name="Zauner S."/>
            <person name="Barry K."/>
            <person name="Bell C."/>
            <person name="Bharti A.K."/>
            <person name="Crow J.A."/>
            <person name="Grimwood J."/>
            <person name="Kramer R."/>
            <person name="Lindquist E."/>
            <person name="Lucas S."/>
            <person name="Salamov A."/>
            <person name="McFadden G.I."/>
            <person name="Lane C.E."/>
            <person name="Keeling P.J."/>
            <person name="Gray M.W."/>
            <person name="Grigoriev I.V."/>
            <person name="Archibald J.M."/>
        </authorList>
    </citation>
    <scope>NUCLEOTIDE SEQUENCE</scope>
    <source>
        <strain evidence="4">CCMP2712</strain>
    </source>
</reference>
<feature type="compositionally biased region" description="Basic and acidic residues" evidence="1">
    <location>
        <begin position="42"/>
        <end position="51"/>
    </location>
</feature>
<reference evidence="3" key="3">
    <citation type="submission" date="2015-06" db="UniProtKB">
        <authorList>
            <consortium name="EnsemblProtists"/>
        </authorList>
    </citation>
    <scope>IDENTIFICATION</scope>
</reference>
<feature type="compositionally biased region" description="Basic and acidic residues" evidence="1">
    <location>
        <begin position="14"/>
        <end position="25"/>
    </location>
</feature>
<evidence type="ECO:0000313" key="3">
    <source>
        <dbReference type="EnsemblProtists" id="EKX39172"/>
    </source>
</evidence>
<sequence length="976" mass="115032">MAESEGSLNQGMGEEGRLREEEELHAVQASSHPPANELDPPLDDHLSREDLGLETCQPAIPVQPEDEASEAAAQPQLNHGPKFFLDEDFKKELEEAHSKSTLPPLHFSSRKAEQDSNGLVQKLSSRSENGERIMAKTTFSKVNDSMDSQHSVSRLPPAPSSIPTYYSTPDRFGSNGMKYEDSFHYPLSESLGMRSEKKRLHSKRASNVNQAVRREWGAQIIADLKIAIDEEYLGLKRILREWKYLKEVNQIHTHLFFVIRRNVSYNAARQRISYRITTNLLKSTFAGWSYQSWQDQKLRRKEARARFLALRTCFLWFGYAVSGHRRVRIKYSSIRDSKTQLLLTAAFDAFRSQLCKDKSLRTLSLYLGKNLLSESVQLFHSWRDFTARQFFLECTARKCEMRWQNFMLKSFMDTWKAHARQNIDALISFRRASKRSVEKLLRVVCNTWSMIVYKMRCYRHAHFFVQSRLRRSTLIGTFQAYRYRIVRHKELHSSLANLLSRNMHRSMKFSLTAWDWAMVQTSNKRKTNQLVQSKNDSLCCDCLNRWCWLKDIRKTASKKVQLARAKISVQRKKRTFSLWYTSHIQWSGNLQRAEAYVKSRNLRLCQLVLTSLFSFSKSFSCTSQRLASTRCRLRWNKRLRYSMIEWRLIAAHRKGLSLNDLHVQFPAKELHFNLEWREENIFSHLHRIFELKKTRQRLVRSQLLNVLDLWLYGHLKLTSQTLGSQIITKRNLIRKNLRRCKKLEENGEISARMVNQSRKLQYLLGWKFIITKKKRFLELHVMSKRKTAYEFIALWRTSCARQSCTKTSVAKRRKKILSLAFSTWQVTSRKSRSCVGLYFKKISTLLLRTVLEWHAAILIQRGVRLHVGVAKKENKRELRMLALSLASLRQQAFRSRQAVGHLKVAARRFAMARMMRTFRELRAAALQRATRRRHLMRVIGMHAQQELKFRFKTWRHWIVYKQMTLCAIDKIVEEIR</sequence>
<gene>
    <name evidence="2" type="ORF">GUITHDRAFT_143769</name>
</gene>